<dbReference type="Gene3D" id="3.30.420.10">
    <property type="entry name" value="Ribonuclease H-like superfamily/Ribonuclease H"/>
    <property type="match status" value="1"/>
</dbReference>
<dbReference type="GO" id="GO:0003676">
    <property type="term" value="F:nucleic acid binding"/>
    <property type="evidence" value="ECO:0007669"/>
    <property type="project" value="InterPro"/>
</dbReference>
<dbReference type="CDD" id="cd06222">
    <property type="entry name" value="RNase_H_like"/>
    <property type="match status" value="1"/>
</dbReference>
<dbReference type="EMBL" id="JANJYJ010000002">
    <property type="protein sequence ID" value="KAK3225729.1"/>
    <property type="molecule type" value="Genomic_DNA"/>
</dbReference>
<protein>
    <recommendedName>
        <fullName evidence="3">RNase H type-1 domain-containing protein</fullName>
    </recommendedName>
</protein>
<evidence type="ECO:0008006" key="3">
    <source>
        <dbReference type="Google" id="ProtNLM"/>
    </source>
</evidence>
<accession>A0AAE0EF24</accession>
<organism evidence="1 2">
    <name type="scientific">Dipteronia sinensis</name>
    <dbReference type="NCBI Taxonomy" id="43782"/>
    <lineage>
        <taxon>Eukaryota</taxon>
        <taxon>Viridiplantae</taxon>
        <taxon>Streptophyta</taxon>
        <taxon>Embryophyta</taxon>
        <taxon>Tracheophyta</taxon>
        <taxon>Spermatophyta</taxon>
        <taxon>Magnoliopsida</taxon>
        <taxon>eudicotyledons</taxon>
        <taxon>Gunneridae</taxon>
        <taxon>Pentapetalae</taxon>
        <taxon>rosids</taxon>
        <taxon>malvids</taxon>
        <taxon>Sapindales</taxon>
        <taxon>Sapindaceae</taxon>
        <taxon>Hippocastanoideae</taxon>
        <taxon>Acereae</taxon>
        <taxon>Dipteronia</taxon>
    </lineage>
</organism>
<sequence length="132" mass="15000">MVKFRVCWWFKHRCKGSSEPITSILLNLRDFCVEKARVKPLPNEEWFPLGIYRLKFNMDSSSRGKPGHAGIGGVLRNSDGKIICLFSFYVGIEDSNMTEILTIHKVFELCTSRTDLMGRDIIIVNDSKAAVS</sequence>
<dbReference type="InterPro" id="IPR044730">
    <property type="entry name" value="RNase_H-like_dom_plant"/>
</dbReference>
<comment type="caution">
    <text evidence="1">The sequence shown here is derived from an EMBL/GenBank/DDBJ whole genome shotgun (WGS) entry which is preliminary data.</text>
</comment>
<evidence type="ECO:0000313" key="2">
    <source>
        <dbReference type="Proteomes" id="UP001281410"/>
    </source>
</evidence>
<dbReference type="InterPro" id="IPR036397">
    <property type="entry name" value="RNaseH_sf"/>
</dbReference>
<dbReference type="SUPFAM" id="SSF53098">
    <property type="entry name" value="Ribonuclease H-like"/>
    <property type="match status" value="1"/>
</dbReference>
<dbReference type="InterPro" id="IPR012337">
    <property type="entry name" value="RNaseH-like_sf"/>
</dbReference>
<dbReference type="PANTHER" id="PTHR33033">
    <property type="entry name" value="POLYNUCLEOTIDYL TRANSFERASE, RIBONUCLEASE H-LIKE SUPERFAMILY PROTEIN-RELATED"/>
    <property type="match status" value="1"/>
</dbReference>
<proteinExistence type="predicted"/>
<evidence type="ECO:0000313" key="1">
    <source>
        <dbReference type="EMBL" id="KAK3225729.1"/>
    </source>
</evidence>
<keyword evidence="2" id="KW-1185">Reference proteome</keyword>
<dbReference type="PANTHER" id="PTHR33033:SF118">
    <property type="entry name" value="OS02G0175302 PROTEIN"/>
    <property type="match status" value="1"/>
</dbReference>
<dbReference type="AlphaFoldDB" id="A0AAE0EF24"/>
<name>A0AAE0EF24_9ROSI</name>
<dbReference type="Proteomes" id="UP001281410">
    <property type="component" value="Unassembled WGS sequence"/>
</dbReference>
<reference evidence="1" key="1">
    <citation type="journal article" date="2023" name="Plant J.">
        <title>Genome sequences and population genomics provide insights into the demographic history, inbreeding, and mutation load of two 'living fossil' tree species of Dipteronia.</title>
        <authorList>
            <person name="Feng Y."/>
            <person name="Comes H.P."/>
            <person name="Chen J."/>
            <person name="Zhu S."/>
            <person name="Lu R."/>
            <person name="Zhang X."/>
            <person name="Li P."/>
            <person name="Qiu J."/>
            <person name="Olsen K.M."/>
            <person name="Qiu Y."/>
        </authorList>
    </citation>
    <scope>NUCLEOTIDE SEQUENCE</scope>
    <source>
        <strain evidence="1">NBL</strain>
    </source>
</reference>
<gene>
    <name evidence="1" type="ORF">Dsin_005591</name>
</gene>